<organism evidence="1 2">
    <name type="scientific">Rousettus aegyptiacus</name>
    <name type="common">Egyptian fruit bat</name>
    <name type="synonym">Pteropus aegyptiacus</name>
    <dbReference type="NCBI Taxonomy" id="9407"/>
    <lineage>
        <taxon>Eukaryota</taxon>
        <taxon>Metazoa</taxon>
        <taxon>Chordata</taxon>
        <taxon>Craniata</taxon>
        <taxon>Vertebrata</taxon>
        <taxon>Euteleostomi</taxon>
        <taxon>Mammalia</taxon>
        <taxon>Eutheria</taxon>
        <taxon>Laurasiatheria</taxon>
        <taxon>Chiroptera</taxon>
        <taxon>Yinpterochiroptera</taxon>
        <taxon>Pteropodoidea</taxon>
        <taxon>Pteropodidae</taxon>
        <taxon>Rousettinae</taxon>
        <taxon>Rousettus</taxon>
    </lineage>
</organism>
<dbReference type="EMBL" id="JACASE010000005">
    <property type="protein sequence ID" value="KAF6465900.1"/>
    <property type="molecule type" value="Genomic_DNA"/>
</dbReference>
<protein>
    <submittedName>
        <fullName evidence="1">Uncharacterized protein</fullName>
    </submittedName>
</protein>
<evidence type="ECO:0000313" key="1">
    <source>
        <dbReference type="EMBL" id="KAF6465900.1"/>
    </source>
</evidence>
<accession>A0A7J8H1C3</accession>
<keyword evidence="2" id="KW-1185">Reference proteome</keyword>
<reference evidence="1 2" key="1">
    <citation type="journal article" date="2020" name="Nature">
        <title>Six reference-quality genomes reveal evolution of bat adaptations.</title>
        <authorList>
            <person name="Jebb D."/>
            <person name="Huang Z."/>
            <person name="Pippel M."/>
            <person name="Hughes G.M."/>
            <person name="Lavrichenko K."/>
            <person name="Devanna P."/>
            <person name="Winkler S."/>
            <person name="Jermiin L.S."/>
            <person name="Skirmuntt E.C."/>
            <person name="Katzourakis A."/>
            <person name="Burkitt-Gray L."/>
            <person name="Ray D.A."/>
            <person name="Sullivan K.A.M."/>
            <person name="Roscito J.G."/>
            <person name="Kirilenko B.M."/>
            <person name="Davalos L.M."/>
            <person name="Corthals A.P."/>
            <person name="Power M.L."/>
            <person name="Jones G."/>
            <person name="Ransome R.D."/>
            <person name="Dechmann D.K.N."/>
            <person name="Locatelli A.G."/>
            <person name="Puechmaille S.J."/>
            <person name="Fedrigo O."/>
            <person name="Jarvis E.D."/>
            <person name="Hiller M."/>
            <person name="Vernes S.C."/>
            <person name="Myers E.W."/>
            <person name="Teeling E.C."/>
        </authorList>
    </citation>
    <scope>NUCLEOTIDE SEQUENCE [LARGE SCALE GENOMIC DNA]</scope>
    <source>
        <strain evidence="1">MRouAeg1</strain>
        <tissue evidence="1">Muscle</tissue>
    </source>
</reference>
<gene>
    <name evidence="1" type="ORF">HJG63_011273</name>
</gene>
<dbReference type="AlphaFoldDB" id="A0A7J8H1C3"/>
<name>A0A7J8H1C3_ROUAE</name>
<comment type="caution">
    <text evidence="1">The sequence shown here is derived from an EMBL/GenBank/DDBJ whole genome shotgun (WGS) entry which is preliminary data.</text>
</comment>
<dbReference type="Proteomes" id="UP000593571">
    <property type="component" value="Unassembled WGS sequence"/>
</dbReference>
<proteinExistence type="predicted"/>
<evidence type="ECO:0000313" key="2">
    <source>
        <dbReference type="Proteomes" id="UP000593571"/>
    </source>
</evidence>
<sequence>MSSDLGRWGMCVVAGKDAKWLRRVVKKVIFPSHCLLPNHANLLPVSSPLESNQSPSPVMNLDVWLRVNKIEFLKTNTPEPLNTKGCVSASLHYLERLCLPSFQYEGCHCSCHLWNISRDLQCGHMSLFIVCKSSFLTLGFSQGHAEPHLRSKRETCQGLGWF</sequence>